<feature type="region of interest" description="Disordered" evidence="1">
    <location>
        <begin position="1"/>
        <end position="28"/>
    </location>
</feature>
<name>A0ABR2X9I6_9PEZI</name>
<dbReference type="EMBL" id="JARVKM010000095">
    <property type="protein sequence ID" value="KAK9770332.1"/>
    <property type="molecule type" value="Genomic_DNA"/>
</dbReference>
<gene>
    <name evidence="2" type="ORF">SCAR479_12989</name>
</gene>
<evidence type="ECO:0000256" key="1">
    <source>
        <dbReference type="SAM" id="MobiDB-lite"/>
    </source>
</evidence>
<keyword evidence="3" id="KW-1185">Reference proteome</keyword>
<evidence type="ECO:0000313" key="2">
    <source>
        <dbReference type="EMBL" id="KAK9770332.1"/>
    </source>
</evidence>
<protein>
    <submittedName>
        <fullName evidence="2">Uncharacterized protein</fullName>
    </submittedName>
</protein>
<reference evidence="2 3" key="1">
    <citation type="submission" date="2024-02" db="EMBL/GenBank/DDBJ databases">
        <title>First draft genome assembly of two strains of Seiridium cardinale.</title>
        <authorList>
            <person name="Emiliani G."/>
            <person name="Scali E."/>
        </authorList>
    </citation>
    <scope>NUCLEOTIDE SEQUENCE [LARGE SCALE GENOMIC DNA]</scope>
    <source>
        <strain evidence="2 3">BM-138-000479</strain>
    </source>
</reference>
<evidence type="ECO:0000313" key="3">
    <source>
        <dbReference type="Proteomes" id="UP001465668"/>
    </source>
</evidence>
<comment type="caution">
    <text evidence="2">The sequence shown here is derived from an EMBL/GenBank/DDBJ whole genome shotgun (WGS) entry which is preliminary data.</text>
</comment>
<organism evidence="2 3">
    <name type="scientific">Seiridium cardinale</name>
    <dbReference type="NCBI Taxonomy" id="138064"/>
    <lineage>
        <taxon>Eukaryota</taxon>
        <taxon>Fungi</taxon>
        <taxon>Dikarya</taxon>
        <taxon>Ascomycota</taxon>
        <taxon>Pezizomycotina</taxon>
        <taxon>Sordariomycetes</taxon>
        <taxon>Xylariomycetidae</taxon>
        <taxon>Amphisphaeriales</taxon>
        <taxon>Sporocadaceae</taxon>
        <taxon>Seiridium</taxon>
    </lineage>
</organism>
<accession>A0ABR2X9I6</accession>
<dbReference type="Proteomes" id="UP001465668">
    <property type="component" value="Unassembled WGS sequence"/>
</dbReference>
<feature type="compositionally biased region" description="Basic and acidic residues" evidence="1">
    <location>
        <begin position="1"/>
        <end position="10"/>
    </location>
</feature>
<feature type="region of interest" description="Disordered" evidence="1">
    <location>
        <begin position="164"/>
        <end position="192"/>
    </location>
</feature>
<proteinExistence type="predicted"/>
<sequence>MHPFHTDRHHPYFPQTPLRNFEHQSPNGRQAAPDYWTCNRSMLIALEPRPFRVLHQERECLVHHLNFVDEYATYLYRQLAYYDERISHVEGKERNDARKEQQWLRKRICDSLEDQKAIMLRLGELHIEIQSRERWCAIRRERDQADMIVCSRWGWNQPANWPRSSQDHWAPQHYPGTTHHPPMQDWASFPLPIGNQGGDAVANEYHGLPGEHGQYRQHKNTRGYQQRHHLHSAESRAVIARCLDARQLEDWGSTVWRREDANYDVVSGSVHSASPSSRRRNSLPSLQFAWSRTSGIEESHQCLGYAVEE</sequence>